<feature type="compositionally biased region" description="Basic and acidic residues" evidence="1">
    <location>
        <begin position="118"/>
        <end position="128"/>
    </location>
</feature>
<evidence type="ECO:0000256" key="1">
    <source>
        <dbReference type="SAM" id="MobiDB-lite"/>
    </source>
</evidence>
<sequence>MQLIHMVHFRLDCSRRRRPRFRRLNVRVRWHSGPEGLSSLGVFRARESARQTASPLGVTRSLTFHHRTSSRPFLDGSASAVGRRSSTEGPHEKATEVLAHTLSSARQCPSGRPKACRGPRDSSSDGSRRGSTRVDGPSLTTTRIRNGSLELTHGYRMRTAALFSQKLKLLPYFHRLCVERREESAFDRTGAKKLPIFEWREPVLAELFHFLVRKWVQGPVQDSSRRGGEGRVWPCPHRCCHGASRRLQPGSRALGTIRDARGHM</sequence>
<evidence type="ECO:0000313" key="3">
    <source>
        <dbReference type="Proteomes" id="UP000010552"/>
    </source>
</evidence>
<name>L5KTK1_PTEAL</name>
<feature type="region of interest" description="Disordered" evidence="1">
    <location>
        <begin position="69"/>
        <end position="143"/>
    </location>
</feature>
<evidence type="ECO:0000313" key="2">
    <source>
        <dbReference type="EMBL" id="ELK14266.1"/>
    </source>
</evidence>
<accession>L5KTK1</accession>
<reference evidence="3" key="1">
    <citation type="journal article" date="2013" name="Science">
        <title>Comparative analysis of bat genomes provides insight into the evolution of flight and immunity.</title>
        <authorList>
            <person name="Zhang G."/>
            <person name="Cowled C."/>
            <person name="Shi Z."/>
            <person name="Huang Z."/>
            <person name="Bishop-Lilly K.A."/>
            <person name="Fang X."/>
            <person name="Wynne J.W."/>
            <person name="Xiong Z."/>
            <person name="Baker M.L."/>
            <person name="Zhao W."/>
            <person name="Tachedjian M."/>
            <person name="Zhu Y."/>
            <person name="Zhou P."/>
            <person name="Jiang X."/>
            <person name="Ng J."/>
            <person name="Yang L."/>
            <person name="Wu L."/>
            <person name="Xiao J."/>
            <person name="Feng Y."/>
            <person name="Chen Y."/>
            <person name="Sun X."/>
            <person name="Zhang Y."/>
            <person name="Marsh G.A."/>
            <person name="Crameri G."/>
            <person name="Broder C.C."/>
            <person name="Frey K.G."/>
            <person name="Wang L.F."/>
            <person name="Wang J."/>
        </authorList>
    </citation>
    <scope>NUCLEOTIDE SEQUENCE [LARGE SCALE GENOMIC DNA]</scope>
</reference>
<protein>
    <submittedName>
        <fullName evidence="2">Uncharacterized protein</fullName>
    </submittedName>
</protein>
<dbReference type="EMBL" id="KB030576">
    <property type="protein sequence ID" value="ELK14266.1"/>
    <property type="molecule type" value="Genomic_DNA"/>
</dbReference>
<feature type="compositionally biased region" description="Basic and acidic residues" evidence="1">
    <location>
        <begin position="85"/>
        <end position="95"/>
    </location>
</feature>
<keyword evidence="3" id="KW-1185">Reference proteome</keyword>
<organism evidence="2 3">
    <name type="scientific">Pteropus alecto</name>
    <name type="common">Black flying fox</name>
    <dbReference type="NCBI Taxonomy" id="9402"/>
    <lineage>
        <taxon>Eukaryota</taxon>
        <taxon>Metazoa</taxon>
        <taxon>Chordata</taxon>
        <taxon>Craniata</taxon>
        <taxon>Vertebrata</taxon>
        <taxon>Euteleostomi</taxon>
        <taxon>Mammalia</taxon>
        <taxon>Eutheria</taxon>
        <taxon>Laurasiatheria</taxon>
        <taxon>Chiroptera</taxon>
        <taxon>Yinpterochiroptera</taxon>
        <taxon>Pteropodoidea</taxon>
        <taxon>Pteropodidae</taxon>
        <taxon>Pteropodinae</taxon>
        <taxon>Pteropus</taxon>
    </lineage>
</organism>
<dbReference type="Proteomes" id="UP000010552">
    <property type="component" value="Unassembled WGS sequence"/>
</dbReference>
<dbReference type="AlphaFoldDB" id="L5KTK1"/>
<dbReference type="InParanoid" id="L5KTK1"/>
<proteinExistence type="predicted"/>
<gene>
    <name evidence="2" type="ORF">PAL_GLEAN10008779</name>
</gene>